<dbReference type="Proteomes" id="UP001500212">
    <property type="component" value="Unassembled WGS sequence"/>
</dbReference>
<keyword evidence="2" id="KW-1185">Reference proteome</keyword>
<evidence type="ECO:0008006" key="3">
    <source>
        <dbReference type="Google" id="ProtNLM"/>
    </source>
</evidence>
<proteinExistence type="predicted"/>
<gene>
    <name evidence="1" type="ORF">GCM10023195_55230</name>
</gene>
<reference evidence="2" key="1">
    <citation type="journal article" date="2019" name="Int. J. Syst. Evol. Microbiol.">
        <title>The Global Catalogue of Microorganisms (GCM) 10K type strain sequencing project: providing services to taxonomists for standard genome sequencing and annotation.</title>
        <authorList>
            <consortium name="The Broad Institute Genomics Platform"/>
            <consortium name="The Broad Institute Genome Sequencing Center for Infectious Disease"/>
            <person name="Wu L."/>
            <person name="Ma J."/>
        </authorList>
    </citation>
    <scope>NUCLEOTIDE SEQUENCE [LARGE SCALE GENOMIC DNA]</scope>
    <source>
        <strain evidence="2">JCM 17938</strain>
    </source>
</reference>
<dbReference type="RefSeq" id="WP_345360605.1">
    <property type="nucleotide sequence ID" value="NZ_BAABHJ010000021.1"/>
</dbReference>
<comment type="caution">
    <text evidence="1">The sequence shown here is derived from an EMBL/GenBank/DDBJ whole genome shotgun (WGS) entry which is preliminary data.</text>
</comment>
<name>A0ABP8TS31_9ACTN</name>
<dbReference type="EMBL" id="BAABHJ010000021">
    <property type="protein sequence ID" value="GAA4612825.1"/>
    <property type="molecule type" value="Genomic_DNA"/>
</dbReference>
<accession>A0ABP8TS31</accession>
<organism evidence="1 2">
    <name type="scientific">Actinoallomurus liliacearum</name>
    <dbReference type="NCBI Taxonomy" id="1080073"/>
    <lineage>
        <taxon>Bacteria</taxon>
        <taxon>Bacillati</taxon>
        <taxon>Actinomycetota</taxon>
        <taxon>Actinomycetes</taxon>
        <taxon>Streptosporangiales</taxon>
        <taxon>Thermomonosporaceae</taxon>
        <taxon>Actinoallomurus</taxon>
    </lineage>
</organism>
<evidence type="ECO:0000313" key="1">
    <source>
        <dbReference type="EMBL" id="GAA4612825.1"/>
    </source>
</evidence>
<protein>
    <recommendedName>
        <fullName evidence="3">FxLD family lantipeptide</fullName>
    </recommendedName>
</protein>
<evidence type="ECO:0000313" key="2">
    <source>
        <dbReference type="Proteomes" id="UP001500212"/>
    </source>
</evidence>
<sequence length="46" mass="4727">MTASTLTQPVGTELDLDVRIVESGSAVSVLLGNTDDGCDTQKNGDC</sequence>